<gene>
    <name evidence="2" type="ORF">CR513_43474</name>
</gene>
<evidence type="ECO:0000256" key="1">
    <source>
        <dbReference type="SAM" id="MobiDB-lite"/>
    </source>
</evidence>
<proteinExistence type="predicted"/>
<sequence length="111" mass="12244">MQAGQLVNIVSQMQLADSRSIPSQTIPNPNGGGVNTPSLRSAETETETELVAYSRVQQPAKSAPLPFPNRTVVGKRSEIDENLLKLFRKVDINILLLDAIKQIPKYAKFLK</sequence>
<dbReference type="OrthoDB" id="778454at2759"/>
<dbReference type="AlphaFoldDB" id="A0A371FE16"/>
<dbReference type="Proteomes" id="UP000257109">
    <property type="component" value="Unassembled WGS sequence"/>
</dbReference>
<evidence type="ECO:0000313" key="2">
    <source>
        <dbReference type="EMBL" id="RDX76526.1"/>
    </source>
</evidence>
<name>A0A371FE16_MUCPR</name>
<accession>A0A371FE16</accession>
<organism evidence="2 3">
    <name type="scientific">Mucuna pruriens</name>
    <name type="common">Velvet bean</name>
    <name type="synonym">Dolichos pruriens</name>
    <dbReference type="NCBI Taxonomy" id="157652"/>
    <lineage>
        <taxon>Eukaryota</taxon>
        <taxon>Viridiplantae</taxon>
        <taxon>Streptophyta</taxon>
        <taxon>Embryophyta</taxon>
        <taxon>Tracheophyta</taxon>
        <taxon>Spermatophyta</taxon>
        <taxon>Magnoliopsida</taxon>
        <taxon>eudicotyledons</taxon>
        <taxon>Gunneridae</taxon>
        <taxon>Pentapetalae</taxon>
        <taxon>rosids</taxon>
        <taxon>fabids</taxon>
        <taxon>Fabales</taxon>
        <taxon>Fabaceae</taxon>
        <taxon>Papilionoideae</taxon>
        <taxon>50 kb inversion clade</taxon>
        <taxon>NPAAA clade</taxon>
        <taxon>indigoferoid/millettioid clade</taxon>
        <taxon>Phaseoleae</taxon>
        <taxon>Mucuna</taxon>
    </lineage>
</organism>
<evidence type="ECO:0000313" key="3">
    <source>
        <dbReference type="Proteomes" id="UP000257109"/>
    </source>
</evidence>
<feature type="compositionally biased region" description="Polar residues" evidence="1">
    <location>
        <begin position="19"/>
        <end position="28"/>
    </location>
</feature>
<dbReference type="EMBL" id="QJKJ01009478">
    <property type="protein sequence ID" value="RDX76526.1"/>
    <property type="molecule type" value="Genomic_DNA"/>
</dbReference>
<protein>
    <submittedName>
        <fullName evidence="2">Uncharacterized protein</fullName>
    </submittedName>
</protein>
<feature type="non-terminal residue" evidence="2">
    <location>
        <position position="1"/>
    </location>
</feature>
<keyword evidence="3" id="KW-1185">Reference proteome</keyword>
<feature type="region of interest" description="Disordered" evidence="1">
    <location>
        <begin position="19"/>
        <end position="45"/>
    </location>
</feature>
<comment type="caution">
    <text evidence="2">The sequence shown here is derived from an EMBL/GenBank/DDBJ whole genome shotgun (WGS) entry which is preliminary data.</text>
</comment>
<reference evidence="2" key="1">
    <citation type="submission" date="2018-05" db="EMBL/GenBank/DDBJ databases">
        <title>Draft genome of Mucuna pruriens seed.</title>
        <authorList>
            <person name="Nnadi N.E."/>
            <person name="Vos R."/>
            <person name="Hasami M.H."/>
            <person name="Devisetty U.K."/>
            <person name="Aguiy J.C."/>
        </authorList>
    </citation>
    <scope>NUCLEOTIDE SEQUENCE [LARGE SCALE GENOMIC DNA]</scope>
    <source>
        <strain evidence="2">JCA_2017</strain>
    </source>
</reference>